<dbReference type="GO" id="GO:0000145">
    <property type="term" value="C:exocyst"/>
    <property type="evidence" value="ECO:0007669"/>
    <property type="project" value="InterPro"/>
</dbReference>
<sequence length="121" mass="13753">MVYSRPADFNGTAERLYALNSIILISLLNSQVELQRRFSPPSDGSVPRLIHQSWKQDVSDDGDDDVLSHPIYCTMKEVGLNLDAWPKAYEDISLYLFMMNNHCHFDQMKSTQLGDIMGNLG</sequence>
<dbReference type="Pfam" id="PF03081">
    <property type="entry name" value="Exo70_C"/>
    <property type="match status" value="1"/>
</dbReference>
<keyword evidence="2" id="KW-0813">Transport</keyword>
<evidence type="ECO:0000313" key="4">
    <source>
        <dbReference type="EMBL" id="CAB4302519.1"/>
    </source>
</evidence>
<evidence type="ECO:0000256" key="2">
    <source>
        <dbReference type="ARBA" id="ARBA00022448"/>
    </source>
</evidence>
<dbReference type="InterPro" id="IPR016159">
    <property type="entry name" value="Cullin_repeat-like_dom_sf"/>
</dbReference>
<gene>
    <name evidence="4" type="ORF">ORAREDHAP_LOCUS18313</name>
</gene>
<feature type="domain" description="Exocyst complex subunit Exo70 C-terminal" evidence="3">
    <location>
        <begin position="52"/>
        <end position="119"/>
    </location>
</feature>
<evidence type="ECO:0000259" key="3">
    <source>
        <dbReference type="Pfam" id="PF03081"/>
    </source>
</evidence>
<accession>A0A6J5WLV8</accession>
<proteinExistence type="inferred from homology"/>
<dbReference type="Proteomes" id="UP000507245">
    <property type="component" value="Unassembled WGS sequence"/>
</dbReference>
<dbReference type="InterPro" id="IPR046364">
    <property type="entry name" value="Exo70_C"/>
</dbReference>
<name>A0A6J5WLV8_PRUAR</name>
<comment type="similarity">
    <text evidence="1">Belongs to the EXO70 family.</text>
</comment>
<protein>
    <recommendedName>
        <fullName evidence="3">Exocyst complex subunit Exo70 C-terminal domain-containing protein</fullName>
    </recommendedName>
</protein>
<organism evidence="4 5">
    <name type="scientific">Prunus armeniaca</name>
    <name type="common">Apricot</name>
    <name type="synonym">Armeniaca vulgaris</name>
    <dbReference type="NCBI Taxonomy" id="36596"/>
    <lineage>
        <taxon>Eukaryota</taxon>
        <taxon>Viridiplantae</taxon>
        <taxon>Streptophyta</taxon>
        <taxon>Embryophyta</taxon>
        <taxon>Tracheophyta</taxon>
        <taxon>Spermatophyta</taxon>
        <taxon>Magnoliopsida</taxon>
        <taxon>eudicotyledons</taxon>
        <taxon>Gunneridae</taxon>
        <taxon>Pentapetalae</taxon>
        <taxon>rosids</taxon>
        <taxon>fabids</taxon>
        <taxon>Rosales</taxon>
        <taxon>Rosaceae</taxon>
        <taxon>Amygdaloideae</taxon>
        <taxon>Amygdaleae</taxon>
        <taxon>Prunus</taxon>
    </lineage>
</organism>
<keyword evidence="5" id="KW-1185">Reference proteome</keyword>
<dbReference type="AlphaFoldDB" id="A0A6J5WLV8"/>
<evidence type="ECO:0000256" key="1">
    <source>
        <dbReference type="ARBA" id="ARBA00006756"/>
    </source>
</evidence>
<evidence type="ECO:0000313" key="5">
    <source>
        <dbReference type="Proteomes" id="UP000507245"/>
    </source>
</evidence>
<dbReference type="Gene3D" id="1.20.1280.170">
    <property type="entry name" value="Exocyst complex component Exo70"/>
    <property type="match status" value="1"/>
</dbReference>
<reference evidence="5" key="1">
    <citation type="journal article" date="2020" name="Genome Biol.">
        <title>Gamete binning: chromosome-level and haplotype-resolved genome assembly enabled by high-throughput single-cell sequencing of gamete genomes.</title>
        <authorList>
            <person name="Campoy J.A."/>
            <person name="Sun H."/>
            <person name="Goel M."/>
            <person name="Jiao W.-B."/>
            <person name="Folz-Donahue K."/>
            <person name="Wang N."/>
            <person name="Rubio M."/>
            <person name="Liu C."/>
            <person name="Kukat C."/>
            <person name="Ruiz D."/>
            <person name="Huettel B."/>
            <person name="Schneeberger K."/>
        </authorList>
    </citation>
    <scope>NUCLEOTIDE SEQUENCE [LARGE SCALE GENOMIC DNA]</scope>
    <source>
        <strain evidence="5">cv. Rojo Pasion</strain>
    </source>
</reference>
<dbReference type="GO" id="GO:0005546">
    <property type="term" value="F:phosphatidylinositol-4,5-bisphosphate binding"/>
    <property type="evidence" value="ECO:0007669"/>
    <property type="project" value="InterPro"/>
</dbReference>
<dbReference type="GO" id="GO:0006887">
    <property type="term" value="P:exocytosis"/>
    <property type="evidence" value="ECO:0007669"/>
    <property type="project" value="InterPro"/>
</dbReference>
<dbReference type="SUPFAM" id="SSF74788">
    <property type="entry name" value="Cullin repeat-like"/>
    <property type="match status" value="1"/>
</dbReference>
<dbReference type="EMBL" id="CAEKKB010000003">
    <property type="protein sequence ID" value="CAB4302519.1"/>
    <property type="molecule type" value="Genomic_DNA"/>
</dbReference>